<evidence type="ECO:0000313" key="2">
    <source>
        <dbReference type="Proteomes" id="UP000318437"/>
    </source>
</evidence>
<comment type="caution">
    <text evidence="1">The sequence shown here is derived from an EMBL/GenBank/DDBJ whole genome shotgun (WGS) entry which is preliminary data.</text>
</comment>
<reference evidence="1 2" key="1">
    <citation type="submission" date="2019-02" db="EMBL/GenBank/DDBJ databases">
        <title>Deep-cultivation of Planctomycetes and their phenomic and genomic characterization uncovers novel biology.</title>
        <authorList>
            <person name="Wiegand S."/>
            <person name="Jogler M."/>
            <person name="Boedeker C."/>
            <person name="Pinto D."/>
            <person name="Vollmers J."/>
            <person name="Rivas-Marin E."/>
            <person name="Kohn T."/>
            <person name="Peeters S.H."/>
            <person name="Heuer A."/>
            <person name="Rast P."/>
            <person name="Oberbeckmann S."/>
            <person name="Bunk B."/>
            <person name="Jeske O."/>
            <person name="Meyerdierks A."/>
            <person name="Storesund J.E."/>
            <person name="Kallscheuer N."/>
            <person name="Luecker S."/>
            <person name="Lage O.M."/>
            <person name="Pohl T."/>
            <person name="Merkel B.J."/>
            <person name="Hornburger P."/>
            <person name="Mueller R.-W."/>
            <person name="Bruemmer F."/>
            <person name="Labrenz M."/>
            <person name="Spormann A.M."/>
            <person name="Op Den Camp H."/>
            <person name="Overmann J."/>
            <person name="Amann R."/>
            <person name="Jetten M.S.M."/>
            <person name="Mascher T."/>
            <person name="Medema M.H."/>
            <person name="Devos D.P."/>
            <person name="Kaster A.-K."/>
            <person name="Ovreas L."/>
            <person name="Rohde M."/>
            <person name="Galperin M.Y."/>
            <person name="Jogler C."/>
        </authorList>
    </citation>
    <scope>NUCLEOTIDE SEQUENCE [LARGE SCALE GENOMIC DNA]</scope>
    <source>
        <strain evidence="1 2">Pla144</strain>
    </source>
</reference>
<protein>
    <submittedName>
        <fullName evidence="1">Uncharacterized protein</fullName>
    </submittedName>
</protein>
<dbReference type="EMBL" id="SJPS01000013">
    <property type="protein sequence ID" value="TWU20775.1"/>
    <property type="molecule type" value="Genomic_DNA"/>
</dbReference>
<name>A0A5C6C9I8_9BACT</name>
<sequence>MLRTVPPSNRCVHPKEDKSLICKDAMANEDPHRPQALPFAGEVVDTCNMDAWC</sequence>
<accession>A0A5C6C9I8</accession>
<evidence type="ECO:0000313" key="1">
    <source>
        <dbReference type="EMBL" id="TWU20775.1"/>
    </source>
</evidence>
<organism evidence="1 2">
    <name type="scientific">Bythopirellula polymerisocia</name>
    <dbReference type="NCBI Taxonomy" id="2528003"/>
    <lineage>
        <taxon>Bacteria</taxon>
        <taxon>Pseudomonadati</taxon>
        <taxon>Planctomycetota</taxon>
        <taxon>Planctomycetia</taxon>
        <taxon>Pirellulales</taxon>
        <taxon>Lacipirellulaceae</taxon>
        <taxon>Bythopirellula</taxon>
    </lineage>
</organism>
<gene>
    <name evidence="1" type="ORF">Pla144_48260</name>
</gene>
<dbReference type="AlphaFoldDB" id="A0A5C6C9I8"/>
<proteinExistence type="predicted"/>
<keyword evidence="2" id="KW-1185">Reference proteome</keyword>
<dbReference type="Proteomes" id="UP000318437">
    <property type="component" value="Unassembled WGS sequence"/>
</dbReference>